<dbReference type="OMA" id="MIQESHY"/>
<feature type="region of interest" description="Disordered" evidence="10">
    <location>
        <begin position="63"/>
        <end position="85"/>
    </location>
</feature>
<proteinExistence type="inferred from homology"/>
<reference evidence="13 14" key="1">
    <citation type="submission" date="2025-04" db="UniProtKB">
        <authorList>
            <consortium name="RefSeq"/>
        </authorList>
    </citation>
    <scope>IDENTIFICATION</scope>
</reference>
<dbReference type="Proteomes" id="UP000694845">
    <property type="component" value="Unplaced"/>
</dbReference>
<dbReference type="RefSeq" id="XP_022082148.1">
    <property type="nucleotide sequence ID" value="XM_022226456.1"/>
</dbReference>
<feature type="transmembrane region" description="Helical" evidence="11">
    <location>
        <begin position="17"/>
        <end position="37"/>
    </location>
</feature>
<dbReference type="GO" id="GO:0008146">
    <property type="term" value="F:sulfotransferase activity"/>
    <property type="evidence" value="ECO:0007669"/>
    <property type="project" value="InterPro"/>
</dbReference>
<evidence type="ECO:0000256" key="7">
    <source>
        <dbReference type="ARBA" id="ARBA00023034"/>
    </source>
</evidence>
<dbReference type="PANTHER" id="PTHR12129:SF15">
    <property type="entry name" value="URONYL 2-SULFOTRANSFERASE"/>
    <property type="match status" value="1"/>
</dbReference>
<evidence type="ECO:0000256" key="9">
    <source>
        <dbReference type="ARBA" id="ARBA00023180"/>
    </source>
</evidence>
<evidence type="ECO:0000256" key="5">
    <source>
        <dbReference type="ARBA" id="ARBA00022968"/>
    </source>
</evidence>
<keyword evidence="5" id="KW-0735">Signal-anchor</keyword>
<dbReference type="GO" id="GO:0000139">
    <property type="term" value="C:Golgi membrane"/>
    <property type="evidence" value="ECO:0007669"/>
    <property type="project" value="UniProtKB-SubCell"/>
</dbReference>
<evidence type="ECO:0000256" key="2">
    <source>
        <dbReference type="ARBA" id="ARBA00010569"/>
    </source>
</evidence>
<dbReference type="InterPro" id="IPR005331">
    <property type="entry name" value="Sulfotransferase"/>
</dbReference>
<dbReference type="InterPro" id="IPR027417">
    <property type="entry name" value="P-loop_NTPase"/>
</dbReference>
<accession>A0A8B7XMU9</accession>
<keyword evidence="7" id="KW-0333">Golgi apparatus</keyword>
<dbReference type="GeneID" id="110974652"/>
<keyword evidence="6 11" id="KW-1133">Transmembrane helix</keyword>
<evidence type="ECO:0000313" key="12">
    <source>
        <dbReference type="Proteomes" id="UP000694845"/>
    </source>
</evidence>
<comment type="similarity">
    <text evidence="2">Belongs to the sulfotransferase 3 family.</text>
</comment>
<evidence type="ECO:0000256" key="6">
    <source>
        <dbReference type="ARBA" id="ARBA00022989"/>
    </source>
</evidence>
<name>A0A8B7XMU9_ACAPL</name>
<gene>
    <name evidence="13 14" type="primary">LOC110974652</name>
</gene>
<dbReference type="KEGG" id="aplc:110974652"/>
<sequence length="422" mass="48800">MSTESVSGASLPKLTHVLFFVFLFICIVFALPGRVFWSTKQQIWVQDDVEKDTVLRGGISPNSLPSQPLLDSKQPHQGSFVDSRNRETLSKPKLTNATKIIFLRIPKTGSRTLGSLVQEQAKKKGFGYKNFLSDVEIPIRRDFMNHRQGRHVFAARMRYMEFQWQESPSYISMVRDPIARFTSNFYFSLHGDVGNHTASYTLQKRKEMKKNTGNSTIPTLSECVLRDIPFCTEYHRLFSILTCFCGEDPRCKQPSSWTFAKAVKHIDSSLAVGLNEEFEGYLLVLERFMPEFFLGIVEIYRRPQSPGALMVSYTKTKFKEPLSAEADSKLRRTLEMGYRIYNFTRDCFHQIKTQLRMIQESHYINEALVFCIGLSTVCRGRNTSTQKTWHGGIHFHSLFLFIVICQRWCQTIWGSMLLFHLI</sequence>
<dbReference type="Pfam" id="PF03567">
    <property type="entry name" value="Sulfotransfer_2"/>
    <property type="match status" value="1"/>
</dbReference>
<dbReference type="AlphaFoldDB" id="A0A8B7XMU9"/>
<protein>
    <submittedName>
        <fullName evidence="13 14">Uronyl 2-sulfotransferase-like</fullName>
    </submittedName>
</protein>
<keyword evidence="4 11" id="KW-0812">Transmembrane</keyword>
<evidence type="ECO:0000256" key="3">
    <source>
        <dbReference type="ARBA" id="ARBA00022679"/>
    </source>
</evidence>
<dbReference type="SUPFAM" id="SSF52540">
    <property type="entry name" value="P-loop containing nucleoside triphosphate hydrolases"/>
    <property type="match status" value="1"/>
</dbReference>
<keyword evidence="3" id="KW-0808">Transferase</keyword>
<dbReference type="OrthoDB" id="10019582at2759"/>
<dbReference type="Gene3D" id="3.40.50.300">
    <property type="entry name" value="P-loop containing nucleotide triphosphate hydrolases"/>
    <property type="match status" value="1"/>
</dbReference>
<evidence type="ECO:0000256" key="1">
    <source>
        <dbReference type="ARBA" id="ARBA00004323"/>
    </source>
</evidence>
<keyword evidence="8 11" id="KW-0472">Membrane</keyword>
<evidence type="ECO:0000313" key="14">
    <source>
        <dbReference type="RefSeq" id="XP_022082150.1"/>
    </source>
</evidence>
<evidence type="ECO:0000256" key="10">
    <source>
        <dbReference type="SAM" id="MobiDB-lite"/>
    </source>
</evidence>
<organism evidence="12 13">
    <name type="scientific">Acanthaster planci</name>
    <name type="common">Crown-of-thorns starfish</name>
    <dbReference type="NCBI Taxonomy" id="133434"/>
    <lineage>
        <taxon>Eukaryota</taxon>
        <taxon>Metazoa</taxon>
        <taxon>Echinodermata</taxon>
        <taxon>Eleutherozoa</taxon>
        <taxon>Asterozoa</taxon>
        <taxon>Asteroidea</taxon>
        <taxon>Valvatacea</taxon>
        <taxon>Valvatida</taxon>
        <taxon>Acanthasteridae</taxon>
        <taxon>Acanthaster</taxon>
    </lineage>
</organism>
<dbReference type="RefSeq" id="XP_022082150.1">
    <property type="nucleotide sequence ID" value="XM_022226458.1"/>
</dbReference>
<evidence type="ECO:0000256" key="4">
    <source>
        <dbReference type="ARBA" id="ARBA00022692"/>
    </source>
</evidence>
<comment type="subcellular location">
    <subcellularLocation>
        <location evidence="1">Golgi apparatus membrane</location>
        <topology evidence="1">Single-pass type II membrane protein</topology>
    </subcellularLocation>
</comment>
<keyword evidence="9" id="KW-0325">Glycoprotein</keyword>
<evidence type="ECO:0000313" key="13">
    <source>
        <dbReference type="RefSeq" id="XP_022082148.1"/>
    </source>
</evidence>
<dbReference type="InterPro" id="IPR007734">
    <property type="entry name" value="Heparan_SO4_2-O-STrfase"/>
</dbReference>
<dbReference type="PANTHER" id="PTHR12129">
    <property type="entry name" value="HEPARAN SULFATE 2-O-SULFOTRANSFERASE"/>
    <property type="match status" value="1"/>
</dbReference>
<evidence type="ECO:0000256" key="11">
    <source>
        <dbReference type="SAM" id="Phobius"/>
    </source>
</evidence>
<keyword evidence="12" id="KW-1185">Reference proteome</keyword>
<evidence type="ECO:0000256" key="8">
    <source>
        <dbReference type="ARBA" id="ARBA00023136"/>
    </source>
</evidence>